<organism evidence="1 2">
    <name type="scientific">Trichostrongylus colubriformis</name>
    <name type="common">Black scour worm</name>
    <dbReference type="NCBI Taxonomy" id="6319"/>
    <lineage>
        <taxon>Eukaryota</taxon>
        <taxon>Metazoa</taxon>
        <taxon>Ecdysozoa</taxon>
        <taxon>Nematoda</taxon>
        <taxon>Chromadorea</taxon>
        <taxon>Rhabditida</taxon>
        <taxon>Rhabditina</taxon>
        <taxon>Rhabditomorpha</taxon>
        <taxon>Strongyloidea</taxon>
        <taxon>Trichostrongylidae</taxon>
        <taxon>Trichostrongylus</taxon>
    </lineage>
</organism>
<protein>
    <submittedName>
        <fullName evidence="1">Uncharacterized protein</fullName>
    </submittedName>
</protein>
<dbReference type="EMBL" id="WIXE01010488">
    <property type="protein sequence ID" value="KAK5977535.1"/>
    <property type="molecule type" value="Genomic_DNA"/>
</dbReference>
<dbReference type="Proteomes" id="UP001331761">
    <property type="component" value="Unassembled WGS sequence"/>
</dbReference>
<sequence>MENKLPGFDETRGHLSCVLILPGQRTALLGQLSKICERPIEDEKDPMYCLSRQPSRHKNYWCSTGPCMYCGQLEEIEKELESFKDFSGSNSGA</sequence>
<proteinExistence type="predicted"/>
<reference evidence="1 2" key="1">
    <citation type="submission" date="2019-10" db="EMBL/GenBank/DDBJ databases">
        <title>Assembly and Annotation for the nematode Trichostrongylus colubriformis.</title>
        <authorList>
            <person name="Martin J."/>
        </authorList>
    </citation>
    <scope>NUCLEOTIDE SEQUENCE [LARGE SCALE GENOMIC DNA]</scope>
    <source>
        <strain evidence="1">G859</strain>
        <tissue evidence="1">Whole worm</tissue>
    </source>
</reference>
<keyword evidence="2" id="KW-1185">Reference proteome</keyword>
<name>A0AAN8FDR5_TRICO</name>
<comment type="caution">
    <text evidence="1">The sequence shown here is derived from an EMBL/GenBank/DDBJ whole genome shotgun (WGS) entry which is preliminary data.</text>
</comment>
<gene>
    <name evidence="1" type="ORF">GCK32_002649</name>
</gene>
<dbReference type="AlphaFoldDB" id="A0AAN8FDR5"/>
<accession>A0AAN8FDR5</accession>
<evidence type="ECO:0000313" key="2">
    <source>
        <dbReference type="Proteomes" id="UP001331761"/>
    </source>
</evidence>
<evidence type="ECO:0000313" key="1">
    <source>
        <dbReference type="EMBL" id="KAK5977535.1"/>
    </source>
</evidence>